<keyword evidence="2" id="KW-1185">Reference proteome</keyword>
<sequence length="115" mass="12976">MSPTSEIGPKALKKYIKYTAQRMGSDRSWPGRLRKFEEGLSKATVTWLPSRRRNTRTRDRLGMAASIKSCPFLAHGPSIHLSSGLPRPSINNEQVSIRFIQFVPVDRHLSSALEL</sequence>
<gene>
    <name evidence="1" type="ORF">QCA50_003399</name>
</gene>
<organism evidence="1 2">
    <name type="scientific">Cerrena zonata</name>
    <dbReference type="NCBI Taxonomy" id="2478898"/>
    <lineage>
        <taxon>Eukaryota</taxon>
        <taxon>Fungi</taxon>
        <taxon>Dikarya</taxon>
        <taxon>Basidiomycota</taxon>
        <taxon>Agaricomycotina</taxon>
        <taxon>Agaricomycetes</taxon>
        <taxon>Polyporales</taxon>
        <taxon>Cerrenaceae</taxon>
        <taxon>Cerrena</taxon>
    </lineage>
</organism>
<reference evidence="1 2" key="1">
    <citation type="submission" date="2022-09" db="EMBL/GenBank/DDBJ databases">
        <authorList>
            <person name="Palmer J.M."/>
        </authorList>
    </citation>
    <scope>NUCLEOTIDE SEQUENCE [LARGE SCALE GENOMIC DNA]</scope>
    <source>
        <strain evidence="1 2">DSM 7382</strain>
    </source>
</reference>
<evidence type="ECO:0000313" key="2">
    <source>
        <dbReference type="Proteomes" id="UP001385951"/>
    </source>
</evidence>
<protein>
    <submittedName>
        <fullName evidence="1">Uncharacterized protein</fullName>
    </submittedName>
</protein>
<evidence type="ECO:0000313" key="1">
    <source>
        <dbReference type="EMBL" id="KAK7693827.1"/>
    </source>
</evidence>
<dbReference type="AlphaFoldDB" id="A0AAW0GPJ4"/>
<proteinExistence type="predicted"/>
<comment type="caution">
    <text evidence="1">The sequence shown here is derived from an EMBL/GenBank/DDBJ whole genome shotgun (WGS) entry which is preliminary data.</text>
</comment>
<dbReference type="Proteomes" id="UP001385951">
    <property type="component" value="Unassembled WGS sequence"/>
</dbReference>
<dbReference type="EMBL" id="JASBNA010000003">
    <property type="protein sequence ID" value="KAK7693827.1"/>
    <property type="molecule type" value="Genomic_DNA"/>
</dbReference>
<name>A0AAW0GPJ4_9APHY</name>
<accession>A0AAW0GPJ4</accession>